<proteinExistence type="inferred from homology"/>
<dbReference type="Pfam" id="PF14976">
    <property type="entry name" value="YPEH2ZP"/>
    <property type="match status" value="1"/>
</dbReference>
<evidence type="ECO:0008006" key="4">
    <source>
        <dbReference type="Google" id="ProtNLM"/>
    </source>
</evidence>
<dbReference type="InterPro" id="IPR026768">
    <property type="entry name" value="YPEH2ZP"/>
</dbReference>
<sequence length="117" mass="13220">HFRSKSVCQLICQCCTNTVCNRGMKAMLLADTRVELYSTDLPPTNVQLVDEDYVTKNCQCRIRNVACLGCGNVVGYHITQPCSKCMESCNNGHFWMFHTSDVFAQERLDSTGKIFII</sequence>
<reference evidence="2 3" key="1">
    <citation type="journal article" date="2015" name="Genome Biol. Evol.">
        <title>Phylogenomic analyses indicate that early fungi evolved digesting cell walls of algal ancestors of land plants.</title>
        <authorList>
            <person name="Chang Y."/>
            <person name="Wang S."/>
            <person name="Sekimoto S."/>
            <person name="Aerts A.L."/>
            <person name="Choi C."/>
            <person name="Clum A."/>
            <person name="LaButti K.M."/>
            <person name="Lindquist E.A."/>
            <person name="Yee Ngan C."/>
            <person name="Ohm R.A."/>
            <person name="Salamov A.A."/>
            <person name="Grigoriev I.V."/>
            <person name="Spatafora J.W."/>
            <person name="Berbee M.L."/>
        </authorList>
    </citation>
    <scope>NUCLEOTIDE SEQUENCE [LARGE SCALE GENOMIC DNA]</scope>
    <source>
        <strain evidence="2 3">NRRL 28638</strain>
    </source>
</reference>
<evidence type="ECO:0000256" key="1">
    <source>
        <dbReference type="ARBA" id="ARBA00006888"/>
    </source>
</evidence>
<dbReference type="OMA" id="HLWIFNS"/>
<gene>
    <name evidence="2" type="ORF">CONCODRAFT_31859</name>
</gene>
<dbReference type="GO" id="GO:0005829">
    <property type="term" value="C:cytosol"/>
    <property type="evidence" value="ECO:0007669"/>
    <property type="project" value="UniProtKB-ARBA"/>
</dbReference>
<dbReference type="PANTHER" id="PTHR31841:SF1">
    <property type="entry name" value="PROTEIN FAM72A-RELATED"/>
    <property type="match status" value="1"/>
</dbReference>
<dbReference type="PANTHER" id="PTHR31841">
    <property type="entry name" value="PROTEIN FAM72A-RELATED"/>
    <property type="match status" value="1"/>
</dbReference>
<feature type="non-terminal residue" evidence="2">
    <location>
        <position position="1"/>
    </location>
</feature>
<protein>
    <recommendedName>
        <fullName evidence="4">Protein FAM72</fullName>
    </recommendedName>
</protein>
<accession>A0A137P5M4</accession>
<organism evidence="2 3">
    <name type="scientific">Conidiobolus coronatus (strain ATCC 28846 / CBS 209.66 / NRRL 28638)</name>
    <name type="common">Delacroixia coronata</name>
    <dbReference type="NCBI Taxonomy" id="796925"/>
    <lineage>
        <taxon>Eukaryota</taxon>
        <taxon>Fungi</taxon>
        <taxon>Fungi incertae sedis</taxon>
        <taxon>Zoopagomycota</taxon>
        <taxon>Entomophthoromycotina</taxon>
        <taxon>Entomophthoromycetes</taxon>
        <taxon>Entomophthorales</taxon>
        <taxon>Ancylistaceae</taxon>
        <taxon>Conidiobolus</taxon>
    </lineage>
</organism>
<dbReference type="Proteomes" id="UP000070444">
    <property type="component" value="Unassembled WGS sequence"/>
</dbReference>
<evidence type="ECO:0000313" key="2">
    <source>
        <dbReference type="EMBL" id="KXN70305.1"/>
    </source>
</evidence>
<dbReference type="AlphaFoldDB" id="A0A137P5M4"/>
<dbReference type="EMBL" id="KQ964506">
    <property type="protein sequence ID" value="KXN70305.1"/>
    <property type="molecule type" value="Genomic_DNA"/>
</dbReference>
<comment type="similarity">
    <text evidence="1">Belongs to the FAM72 family.</text>
</comment>
<dbReference type="STRING" id="796925.A0A137P5M4"/>
<evidence type="ECO:0000313" key="3">
    <source>
        <dbReference type="Proteomes" id="UP000070444"/>
    </source>
</evidence>
<dbReference type="OrthoDB" id="2526683at2759"/>
<name>A0A137P5M4_CONC2</name>
<keyword evidence="3" id="KW-1185">Reference proteome</keyword>
<feature type="non-terminal residue" evidence="2">
    <location>
        <position position="117"/>
    </location>
</feature>